<reference evidence="1 2" key="1">
    <citation type="submission" date="2019-06" db="EMBL/GenBank/DDBJ databases">
        <title>Draft genomes of female and male turbot (Scophthalmus maximus).</title>
        <authorList>
            <person name="Xu H."/>
            <person name="Xu X.-W."/>
            <person name="Shao C."/>
            <person name="Chen S."/>
        </authorList>
    </citation>
    <scope>NUCLEOTIDE SEQUENCE [LARGE SCALE GENOMIC DNA]</scope>
    <source>
        <strain evidence="1">Ysfricsl-2016a</strain>
        <tissue evidence="1">Blood</tissue>
    </source>
</reference>
<dbReference type="Proteomes" id="UP000438429">
    <property type="component" value="Unassembled WGS sequence"/>
</dbReference>
<dbReference type="AlphaFoldDB" id="A0A6A4TAN0"/>
<accession>A0A6A4TAN0</accession>
<protein>
    <submittedName>
        <fullName evidence="1">Uncharacterized protein</fullName>
    </submittedName>
</protein>
<organism evidence="1 2">
    <name type="scientific">Scophthalmus maximus</name>
    <name type="common">Turbot</name>
    <name type="synonym">Psetta maxima</name>
    <dbReference type="NCBI Taxonomy" id="52904"/>
    <lineage>
        <taxon>Eukaryota</taxon>
        <taxon>Metazoa</taxon>
        <taxon>Chordata</taxon>
        <taxon>Craniata</taxon>
        <taxon>Vertebrata</taxon>
        <taxon>Euteleostomi</taxon>
        <taxon>Actinopterygii</taxon>
        <taxon>Neopterygii</taxon>
        <taxon>Teleostei</taxon>
        <taxon>Neoteleostei</taxon>
        <taxon>Acanthomorphata</taxon>
        <taxon>Carangaria</taxon>
        <taxon>Pleuronectiformes</taxon>
        <taxon>Pleuronectoidei</taxon>
        <taxon>Scophthalmidae</taxon>
        <taxon>Scophthalmus</taxon>
    </lineage>
</organism>
<evidence type="ECO:0000313" key="1">
    <source>
        <dbReference type="EMBL" id="KAF0040001.1"/>
    </source>
</evidence>
<evidence type="ECO:0000313" key="2">
    <source>
        <dbReference type="Proteomes" id="UP000438429"/>
    </source>
</evidence>
<gene>
    <name evidence="1" type="ORF">F2P81_008236</name>
</gene>
<name>A0A6A4TAN0_SCOMX</name>
<sequence>MCKVDGNEEFQLQNETPTTLKSDSRVIDNTTRSSSRALKYFIPNVTLCLRYRQNLYYCLGYRNSRGDSLGAENGRQAF</sequence>
<dbReference type="EMBL" id="VEVO01000007">
    <property type="protein sequence ID" value="KAF0040001.1"/>
    <property type="molecule type" value="Genomic_DNA"/>
</dbReference>
<comment type="caution">
    <text evidence="1">The sequence shown here is derived from an EMBL/GenBank/DDBJ whole genome shotgun (WGS) entry which is preliminary data.</text>
</comment>
<proteinExistence type="predicted"/>